<dbReference type="EMBL" id="BOPA01000028">
    <property type="protein sequence ID" value="GIJ17357.1"/>
    <property type="molecule type" value="Genomic_DNA"/>
</dbReference>
<name>A0ABQ4IHH6_9ACTN</name>
<organism evidence="1 2">
    <name type="scientific">Micromonospora gifhornensis</name>
    <dbReference type="NCBI Taxonomy" id="84594"/>
    <lineage>
        <taxon>Bacteria</taxon>
        <taxon>Bacillati</taxon>
        <taxon>Actinomycetota</taxon>
        <taxon>Actinomycetes</taxon>
        <taxon>Micromonosporales</taxon>
        <taxon>Micromonosporaceae</taxon>
        <taxon>Micromonospora</taxon>
    </lineage>
</organism>
<accession>A0ABQ4IHH6</accession>
<dbReference type="PIRSF" id="PIRSF008711">
    <property type="entry name" value="UCP008711"/>
    <property type="match status" value="1"/>
</dbReference>
<dbReference type="SUPFAM" id="SSF89232">
    <property type="entry name" value="Hypothetical protein TM1070"/>
    <property type="match status" value="1"/>
</dbReference>
<evidence type="ECO:0000313" key="2">
    <source>
        <dbReference type="Proteomes" id="UP000647860"/>
    </source>
</evidence>
<proteinExistence type="predicted"/>
<comment type="caution">
    <text evidence="1">The sequence shown here is derived from an EMBL/GenBank/DDBJ whole genome shotgun (WGS) entry which is preliminary data.</text>
</comment>
<evidence type="ECO:0000313" key="1">
    <source>
        <dbReference type="EMBL" id="GIJ17357.1"/>
    </source>
</evidence>
<protein>
    <recommendedName>
        <fullName evidence="3">Sensory rhodopsin transducer</fullName>
    </recommendedName>
</protein>
<dbReference type="InterPro" id="IPR036698">
    <property type="entry name" value="TM1070-like_sf"/>
</dbReference>
<reference evidence="1 2" key="1">
    <citation type="submission" date="2021-01" db="EMBL/GenBank/DDBJ databases">
        <title>Whole genome shotgun sequence of Verrucosispora gifhornensis NBRC 16317.</title>
        <authorList>
            <person name="Komaki H."/>
            <person name="Tamura T."/>
        </authorList>
    </citation>
    <scope>NUCLEOTIDE SEQUENCE [LARGE SCALE GENOMIC DNA]</scope>
    <source>
        <strain evidence="1 2">NBRC 16317</strain>
    </source>
</reference>
<sequence length="132" mass="14491">MTQLGARVWVVPGGRIPFGGTGPEPEYTSFDQLCVLNTGDAEADLRLDFYYEDTEPVGPYRLVVGARRIRHVRVNDLIDPEAVRLDRPYGCVLRSPVPVVAQFLRQDTRRSGAVALATTMAYPLDESPAGAS</sequence>
<dbReference type="InterPro" id="IPR009794">
    <property type="entry name" value="ASRT"/>
</dbReference>
<dbReference type="Gene3D" id="2.60.290.11">
    <property type="entry name" value="TM1070-like"/>
    <property type="match status" value="1"/>
</dbReference>
<dbReference type="RefSeq" id="WP_204292035.1">
    <property type="nucleotide sequence ID" value="NZ_BAAAGZ010000085.1"/>
</dbReference>
<keyword evidence="2" id="KW-1185">Reference proteome</keyword>
<dbReference type="Proteomes" id="UP000647860">
    <property type="component" value="Unassembled WGS sequence"/>
</dbReference>
<evidence type="ECO:0008006" key="3">
    <source>
        <dbReference type="Google" id="ProtNLM"/>
    </source>
</evidence>
<gene>
    <name evidence="1" type="ORF">Vgi01_40410</name>
</gene>
<dbReference type="Pfam" id="PF07100">
    <property type="entry name" value="ASRT"/>
    <property type="match status" value="1"/>
</dbReference>